<gene>
    <name evidence="3" type="ORF">OW763_09075</name>
</gene>
<feature type="domain" description="HD" evidence="1">
    <location>
        <begin position="126"/>
        <end position="249"/>
    </location>
</feature>
<dbReference type="PANTHER" id="PTHR43155">
    <property type="entry name" value="CYCLIC DI-GMP PHOSPHODIESTERASE PA4108-RELATED"/>
    <property type="match status" value="1"/>
</dbReference>
<dbReference type="RefSeq" id="WP_268040790.1">
    <property type="nucleotide sequence ID" value="NZ_JAPQER010000003.1"/>
</dbReference>
<dbReference type="SMART" id="SM00471">
    <property type="entry name" value="HDc"/>
    <property type="match status" value="1"/>
</dbReference>
<keyword evidence="4" id="KW-1185">Reference proteome</keyword>
<dbReference type="Gene3D" id="1.10.3210.10">
    <property type="entry name" value="Hypothetical protein af1432"/>
    <property type="match status" value="1"/>
</dbReference>
<dbReference type="CDD" id="cd00077">
    <property type="entry name" value="HDc"/>
    <property type="match status" value="1"/>
</dbReference>
<organism evidence="3 4">
    <name type="scientific">Clostridium aestuarii</name>
    <dbReference type="NCBI Taxonomy" id="338193"/>
    <lineage>
        <taxon>Bacteria</taxon>
        <taxon>Bacillati</taxon>
        <taxon>Bacillota</taxon>
        <taxon>Clostridia</taxon>
        <taxon>Eubacteriales</taxon>
        <taxon>Clostridiaceae</taxon>
        <taxon>Clostridium</taxon>
    </lineage>
</organism>
<dbReference type="InterPro" id="IPR003607">
    <property type="entry name" value="HD/PDEase_dom"/>
</dbReference>
<evidence type="ECO:0000313" key="4">
    <source>
        <dbReference type="Proteomes" id="UP001078443"/>
    </source>
</evidence>
<accession>A0ABT4D2I6</accession>
<dbReference type="Pfam" id="PF13487">
    <property type="entry name" value="HD_5"/>
    <property type="match status" value="1"/>
</dbReference>
<reference evidence="3" key="1">
    <citation type="submission" date="2022-12" db="EMBL/GenBank/DDBJ databases">
        <authorList>
            <person name="Wang J."/>
        </authorList>
    </citation>
    <scope>NUCLEOTIDE SEQUENCE</scope>
    <source>
        <strain evidence="3">HY-45-18</strain>
    </source>
</reference>
<dbReference type="InterPro" id="IPR006674">
    <property type="entry name" value="HD_domain"/>
</dbReference>
<evidence type="ECO:0000313" key="3">
    <source>
        <dbReference type="EMBL" id="MCY6484490.1"/>
    </source>
</evidence>
<proteinExistence type="predicted"/>
<dbReference type="PROSITE" id="PS51832">
    <property type="entry name" value="HD_GYP"/>
    <property type="match status" value="1"/>
</dbReference>
<dbReference type="Proteomes" id="UP001078443">
    <property type="component" value="Unassembled WGS sequence"/>
</dbReference>
<evidence type="ECO:0000259" key="1">
    <source>
        <dbReference type="PROSITE" id="PS51831"/>
    </source>
</evidence>
<evidence type="ECO:0000259" key="2">
    <source>
        <dbReference type="PROSITE" id="PS51832"/>
    </source>
</evidence>
<dbReference type="PANTHER" id="PTHR43155:SF2">
    <property type="entry name" value="CYCLIC DI-GMP PHOSPHODIESTERASE PA4108"/>
    <property type="match status" value="1"/>
</dbReference>
<name>A0ABT4D2I6_9CLOT</name>
<comment type="caution">
    <text evidence="3">The sequence shown here is derived from an EMBL/GenBank/DDBJ whole genome shotgun (WGS) entry which is preliminary data.</text>
</comment>
<feature type="domain" description="HD-GYP" evidence="2">
    <location>
        <begin position="104"/>
        <end position="300"/>
    </location>
</feature>
<protein>
    <submittedName>
        <fullName evidence="3">HD-GYP domain-containing protein</fullName>
    </submittedName>
</protein>
<sequence>MRYVPVNCLNEGMKLGRNVYSPGGTVLLAKEVSLTKEYIESLKNLVINGVYVDDDLSKDIRVENIISEELRVGAVKTIKQIYNNPKSIVKSLDTVEIIAKNVMDQILHNKSIMVNMIDIKTFDDYVYSHSVNVGVLAAVLGIGLNLDEIKLEKLITSALLHDIGKVFIPKNIINKTEELSEKEQKIIKTHPEKGYKYIKQYYNIAVTSYVGILQHHERYDGKGYPDKKVGENISLFGRIISICDAYDNLISEKPNKKASIPSEAIEYIMAHNGTTFDPKLVRLFLRKIAPYPLGTIVKLSNGQTAIVVENNEECSMRPTVKIIETEKTYNLTQDWNFRNVTIIGVENK</sequence>
<dbReference type="SUPFAM" id="SSF109604">
    <property type="entry name" value="HD-domain/PDEase-like"/>
    <property type="match status" value="1"/>
</dbReference>
<dbReference type="EMBL" id="JAPQER010000003">
    <property type="protein sequence ID" value="MCY6484490.1"/>
    <property type="molecule type" value="Genomic_DNA"/>
</dbReference>
<dbReference type="PROSITE" id="PS51831">
    <property type="entry name" value="HD"/>
    <property type="match status" value="1"/>
</dbReference>
<dbReference type="InterPro" id="IPR037522">
    <property type="entry name" value="HD_GYP_dom"/>
</dbReference>